<dbReference type="CDD" id="cd00093">
    <property type="entry name" value="HTH_XRE"/>
    <property type="match status" value="1"/>
</dbReference>
<dbReference type="PANTHER" id="PTHR46558">
    <property type="entry name" value="TRACRIPTIONAL REGULATORY PROTEIN-RELATED-RELATED"/>
    <property type="match status" value="1"/>
</dbReference>
<dbReference type="Proteomes" id="UP000230768">
    <property type="component" value="Unassembled WGS sequence"/>
</dbReference>
<dbReference type="GO" id="GO:0003677">
    <property type="term" value="F:DNA binding"/>
    <property type="evidence" value="ECO:0007669"/>
    <property type="project" value="UniProtKB-KW"/>
</dbReference>
<dbReference type="AlphaFoldDB" id="A0A2G8IUH0"/>
<dbReference type="EMBL" id="PEKP01000009">
    <property type="protein sequence ID" value="PIK27175.1"/>
    <property type="molecule type" value="Genomic_DNA"/>
</dbReference>
<dbReference type="PROSITE" id="PS50943">
    <property type="entry name" value="HTH_CROC1"/>
    <property type="match status" value="1"/>
</dbReference>
<dbReference type="PANTHER" id="PTHR46558:SF4">
    <property type="entry name" value="DNA-BIDING PHAGE PROTEIN"/>
    <property type="match status" value="1"/>
</dbReference>
<evidence type="ECO:0000313" key="4">
    <source>
        <dbReference type="Proteomes" id="UP000230768"/>
    </source>
</evidence>
<gene>
    <name evidence="3" type="ORF">CTV99_09200</name>
</gene>
<organism evidence="3 4">
    <name type="scientific">Bacillus pumilus</name>
    <name type="common">Bacillus mesentericus</name>
    <dbReference type="NCBI Taxonomy" id="1408"/>
    <lineage>
        <taxon>Bacteria</taxon>
        <taxon>Bacillati</taxon>
        <taxon>Bacillota</taxon>
        <taxon>Bacilli</taxon>
        <taxon>Bacillales</taxon>
        <taxon>Bacillaceae</taxon>
        <taxon>Bacillus</taxon>
    </lineage>
</organism>
<dbReference type="Pfam" id="PF01381">
    <property type="entry name" value="HTH_3"/>
    <property type="match status" value="1"/>
</dbReference>
<evidence type="ECO:0000256" key="1">
    <source>
        <dbReference type="ARBA" id="ARBA00023125"/>
    </source>
</evidence>
<reference evidence="3 4" key="1">
    <citation type="submission" date="2017-11" db="EMBL/GenBank/DDBJ databases">
        <title>Draft genome sequence of Bacillus pumilus 51_5il from lake Gorkoye (Russia: Novosibirsk region).</title>
        <authorList>
            <person name="Shipova A.A."/>
            <person name="Rozanov A.S."/>
            <person name="Bryanskaya A.V."/>
            <person name="Peltek S.E."/>
        </authorList>
    </citation>
    <scope>NUCLEOTIDE SEQUENCE [LARGE SCALE GENOMIC DNA]</scope>
    <source>
        <strain evidence="3 4">51_5il</strain>
    </source>
</reference>
<evidence type="ECO:0000313" key="3">
    <source>
        <dbReference type="EMBL" id="PIK27175.1"/>
    </source>
</evidence>
<comment type="caution">
    <text evidence="3">The sequence shown here is derived from an EMBL/GenBank/DDBJ whole genome shotgun (WGS) entry which is preliminary data.</text>
</comment>
<dbReference type="Gene3D" id="1.10.260.40">
    <property type="entry name" value="lambda repressor-like DNA-binding domains"/>
    <property type="match status" value="1"/>
</dbReference>
<feature type="domain" description="HTH cro/C1-type" evidence="2">
    <location>
        <begin position="15"/>
        <end position="69"/>
    </location>
</feature>
<accession>A0A2G8IUH0</accession>
<sequence>MDMKGDFGDSISNKVYEYRVLARMSQQELAEKVGVSKQTIFVMEKGNYVPTLLLAFRIANFFKVDVNDIFTYVKGIEKNGK</sequence>
<dbReference type="InterPro" id="IPR010982">
    <property type="entry name" value="Lambda_DNA-bd_dom_sf"/>
</dbReference>
<evidence type="ECO:0000259" key="2">
    <source>
        <dbReference type="PROSITE" id="PS50943"/>
    </source>
</evidence>
<dbReference type="SUPFAM" id="SSF47413">
    <property type="entry name" value="lambda repressor-like DNA-binding domains"/>
    <property type="match status" value="1"/>
</dbReference>
<dbReference type="SMART" id="SM00530">
    <property type="entry name" value="HTH_XRE"/>
    <property type="match status" value="1"/>
</dbReference>
<name>A0A2G8IUH0_BACPU</name>
<proteinExistence type="predicted"/>
<keyword evidence="1" id="KW-0238">DNA-binding</keyword>
<dbReference type="InterPro" id="IPR001387">
    <property type="entry name" value="Cro/C1-type_HTH"/>
</dbReference>
<protein>
    <submittedName>
        <fullName evidence="3">Transcriptional regulator</fullName>
    </submittedName>
</protein>